<organism evidence="1 2">
    <name type="scientific">Portunus trituberculatus</name>
    <name type="common">Swimming crab</name>
    <name type="synonym">Neptunus trituberculatus</name>
    <dbReference type="NCBI Taxonomy" id="210409"/>
    <lineage>
        <taxon>Eukaryota</taxon>
        <taxon>Metazoa</taxon>
        <taxon>Ecdysozoa</taxon>
        <taxon>Arthropoda</taxon>
        <taxon>Crustacea</taxon>
        <taxon>Multicrustacea</taxon>
        <taxon>Malacostraca</taxon>
        <taxon>Eumalacostraca</taxon>
        <taxon>Eucarida</taxon>
        <taxon>Decapoda</taxon>
        <taxon>Pleocyemata</taxon>
        <taxon>Brachyura</taxon>
        <taxon>Eubrachyura</taxon>
        <taxon>Portunoidea</taxon>
        <taxon>Portunidae</taxon>
        <taxon>Portuninae</taxon>
        <taxon>Portunus</taxon>
    </lineage>
</organism>
<dbReference type="EMBL" id="VSRR010108455">
    <property type="protein sequence ID" value="MPC97058.1"/>
    <property type="molecule type" value="Genomic_DNA"/>
</dbReference>
<protein>
    <submittedName>
        <fullName evidence="1">Uncharacterized protein</fullName>
    </submittedName>
</protein>
<evidence type="ECO:0000313" key="1">
    <source>
        <dbReference type="EMBL" id="MPC97058.1"/>
    </source>
</evidence>
<accession>A0A5B7JVJ5</accession>
<keyword evidence="2" id="KW-1185">Reference proteome</keyword>
<gene>
    <name evidence="1" type="ORF">E2C01_092347</name>
</gene>
<sequence>MQELTLCVVLALRVEGGRLASKGVTQNTRGVGGEGGSDREALIYTAEEAVLVSYSLLSPAAAPATPPTVLLVRELCF</sequence>
<dbReference type="AlphaFoldDB" id="A0A5B7JVJ5"/>
<dbReference type="Proteomes" id="UP000324222">
    <property type="component" value="Unassembled WGS sequence"/>
</dbReference>
<comment type="caution">
    <text evidence="1">The sequence shown here is derived from an EMBL/GenBank/DDBJ whole genome shotgun (WGS) entry which is preliminary data.</text>
</comment>
<reference evidence="1 2" key="1">
    <citation type="submission" date="2019-05" db="EMBL/GenBank/DDBJ databases">
        <title>Another draft genome of Portunus trituberculatus and its Hox gene families provides insights of decapod evolution.</title>
        <authorList>
            <person name="Jeong J.-H."/>
            <person name="Song I."/>
            <person name="Kim S."/>
            <person name="Choi T."/>
            <person name="Kim D."/>
            <person name="Ryu S."/>
            <person name="Kim W."/>
        </authorList>
    </citation>
    <scope>NUCLEOTIDE SEQUENCE [LARGE SCALE GENOMIC DNA]</scope>
    <source>
        <tissue evidence="1">Muscle</tissue>
    </source>
</reference>
<evidence type="ECO:0000313" key="2">
    <source>
        <dbReference type="Proteomes" id="UP000324222"/>
    </source>
</evidence>
<name>A0A5B7JVJ5_PORTR</name>
<proteinExistence type="predicted"/>